<evidence type="ECO:0000313" key="2">
    <source>
        <dbReference type="EMBL" id="KKN86360.1"/>
    </source>
</evidence>
<dbReference type="Pfam" id="PF02594">
    <property type="entry name" value="DUF167"/>
    <property type="match status" value="1"/>
</dbReference>
<protein>
    <submittedName>
        <fullName evidence="2">Uncharacterized protein</fullName>
    </submittedName>
</protein>
<dbReference type="AlphaFoldDB" id="A0A0F9TZF1"/>
<accession>A0A0F9TZF1</accession>
<dbReference type="Gene3D" id="3.30.1200.10">
    <property type="entry name" value="YggU-like"/>
    <property type="match status" value="1"/>
</dbReference>
<dbReference type="PANTHER" id="PTHR13420">
    <property type="entry name" value="UPF0235 PROTEIN C15ORF40"/>
    <property type="match status" value="1"/>
</dbReference>
<organism evidence="2">
    <name type="scientific">marine sediment metagenome</name>
    <dbReference type="NCBI Taxonomy" id="412755"/>
    <lineage>
        <taxon>unclassified sequences</taxon>
        <taxon>metagenomes</taxon>
        <taxon>ecological metagenomes</taxon>
    </lineage>
</organism>
<dbReference type="NCBIfam" id="TIGR00251">
    <property type="entry name" value="DUF167 family protein"/>
    <property type="match status" value="1"/>
</dbReference>
<dbReference type="SUPFAM" id="SSF69786">
    <property type="entry name" value="YggU-like"/>
    <property type="match status" value="1"/>
</dbReference>
<sequence>MDGIDNIQLRPTDSGVIVAVKVVPNSSRDKIARVLGECLKITTAAAAEKGKANSAVARTLAKALGVSARDVTLTAGRTSPRKEFLIAGLTAAQCRRRLEAT</sequence>
<dbReference type="GO" id="GO:0005737">
    <property type="term" value="C:cytoplasm"/>
    <property type="evidence" value="ECO:0007669"/>
    <property type="project" value="TreeGrafter"/>
</dbReference>
<comment type="caution">
    <text evidence="2">The sequence shown here is derived from an EMBL/GenBank/DDBJ whole genome shotgun (WGS) entry which is preliminary data.</text>
</comment>
<proteinExistence type="inferred from homology"/>
<dbReference type="InterPro" id="IPR036591">
    <property type="entry name" value="YggU-like_sf"/>
</dbReference>
<evidence type="ECO:0000256" key="1">
    <source>
        <dbReference type="ARBA" id="ARBA00010364"/>
    </source>
</evidence>
<gene>
    <name evidence="2" type="ORF">LCGC14_0269140</name>
</gene>
<name>A0A0F9TZF1_9ZZZZ</name>
<reference evidence="2" key="1">
    <citation type="journal article" date="2015" name="Nature">
        <title>Complex archaea that bridge the gap between prokaryotes and eukaryotes.</title>
        <authorList>
            <person name="Spang A."/>
            <person name="Saw J.H."/>
            <person name="Jorgensen S.L."/>
            <person name="Zaremba-Niedzwiedzka K."/>
            <person name="Martijn J."/>
            <person name="Lind A.E."/>
            <person name="van Eijk R."/>
            <person name="Schleper C."/>
            <person name="Guy L."/>
            <person name="Ettema T.J."/>
        </authorList>
    </citation>
    <scope>NUCLEOTIDE SEQUENCE</scope>
</reference>
<comment type="similarity">
    <text evidence="1">Belongs to the UPF0235 family.</text>
</comment>
<dbReference type="InterPro" id="IPR003746">
    <property type="entry name" value="DUF167"/>
</dbReference>
<dbReference type="SMART" id="SM01152">
    <property type="entry name" value="DUF167"/>
    <property type="match status" value="1"/>
</dbReference>
<dbReference type="HAMAP" id="MF_00634">
    <property type="entry name" value="UPF0235"/>
    <property type="match status" value="1"/>
</dbReference>
<dbReference type="EMBL" id="LAZR01000148">
    <property type="protein sequence ID" value="KKN86360.1"/>
    <property type="molecule type" value="Genomic_DNA"/>
</dbReference>
<dbReference type="PANTHER" id="PTHR13420:SF7">
    <property type="entry name" value="UPF0235 PROTEIN C15ORF40"/>
    <property type="match status" value="1"/>
</dbReference>